<dbReference type="AlphaFoldDB" id="A0A0V8RWQ4"/>
<feature type="transmembrane region" description="Helical" evidence="2">
    <location>
        <begin position="582"/>
        <end position="601"/>
    </location>
</feature>
<organism evidence="3 4">
    <name type="scientific">Pyrodictium occultum</name>
    <dbReference type="NCBI Taxonomy" id="2309"/>
    <lineage>
        <taxon>Archaea</taxon>
        <taxon>Thermoproteota</taxon>
        <taxon>Thermoprotei</taxon>
        <taxon>Desulfurococcales</taxon>
        <taxon>Pyrodictiaceae</taxon>
        <taxon>Pyrodictium</taxon>
    </lineage>
</organism>
<proteinExistence type="predicted"/>
<evidence type="ECO:0000313" key="3">
    <source>
        <dbReference type="EMBL" id="KSW12451.1"/>
    </source>
</evidence>
<protein>
    <recommendedName>
        <fullName evidence="5">Anaphase-promoting complex subunit 4 WD40 domain-containing protein</fullName>
    </recommendedName>
</protein>
<gene>
    <name evidence="3" type="ORF">CF15_06925</name>
</gene>
<keyword evidence="4" id="KW-1185">Reference proteome</keyword>
<dbReference type="STRING" id="2309.CF15_06925"/>
<reference evidence="3 4" key="1">
    <citation type="submission" date="2015-11" db="EMBL/GenBank/DDBJ databases">
        <title>Genome sequence of Pyrodictium occultum PL-19, a marine hyperthermophilic archaeon isolated from Volcano, Italy.</title>
        <authorList>
            <person name="Utturkar S."/>
            <person name="Huber H."/>
            <person name="Leptihn S."/>
            <person name="Brown S."/>
            <person name="Stetter K.O."/>
            <person name="Podar M."/>
        </authorList>
    </citation>
    <scope>NUCLEOTIDE SEQUENCE [LARGE SCALE GENOMIC DNA]</scope>
    <source>
        <strain evidence="3 4">PL-19</strain>
    </source>
</reference>
<evidence type="ECO:0008006" key="5">
    <source>
        <dbReference type="Google" id="ProtNLM"/>
    </source>
</evidence>
<feature type="region of interest" description="Disordered" evidence="1">
    <location>
        <begin position="543"/>
        <end position="565"/>
    </location>
</feature>
<dbReference type="Gene3D" id="2.130.10.10">
    <property type="entry name" value="YVTN repeat-like/Quinoprotein amine dehydrogenase"/>
    <property type="match status" value="2"/>
</dbReference>
<keyword evidence="2" id="KW-0812">Transmembrane</keyword>
<dbReference type="InterPro" id="IPR011047">
    <property type="entry name" value="Quinoprotein_ADH-like_sf"/>
</dbReference>
<evidence type="ECO:0000313" key="4">
    <source>
        <dbReference type="Proteomes" id="UP000053352"/>
    </source>
</evidence>
<dbReference type="InterPro" id="IPR001680">
    <property type="entry name" value="WD40_rpt"/>
</dbReference>
<evidence type="ECO:0000256" key="2">
    <source>
        <dbReference type="SAM" id="Phobius"/>
    </source>
</evidence>
<dbReference type="Pfam" id="PF00400">
    <property type="entry name" value="WD40"/>
    <property type="match status" value="1"/>
</dbReference>
<keyword evidence="2" id="KW-1133">Transmembrane helix</keyword>
<dbReference type="Proteomes" id="UP000053352">
    <property type="component" value="Unassembled WGS sequence"/>
</dbReference>
<dbReference type="EMBL" id="LNTB01000001">
    <property type="protein sequence ID" value="KSW12451.1"/>
    <property type="molecule type" value="Genomic_DNA"/>
</dbReference>
<keyword evidence="2" id="KW-0472">Membrane</keyword>
<sequence>MALARTLLLLAILAAALYLLKPVHAAEAGSSTPQPSWSVILGYSVTRLAWNTSSDHLLVGTSGGAVLLDRSGHKVWGLLPKEPVYDVAFSPDGRLVAVAAGRIWHYVYVLDAATGREAARIFSIWGDLASVCWVSTGFLVAGESGRPRLHLYKLVQGPTGSLEPRSLAVISLGDGDYGGVASIACIPGKEQVVVGMRNGYIALVSLISGKPVWVSPSLGGQLAGMALGGDVVAAAVIDKSHGVSRLYLLSLARGEVMASYSVETLITSIAVTGNYLIAGDLGGDLYLFQYGRGGLELVDIDRVSLAPITAIAVSPDGSQLAIGVEKGVVASFNAADFIYERLAKIVSGVSTVYTLISVAIDDRPVVLFRTVIDLPSVLSLNVGSYNVSFDAVLEQVRLPCNVVLEVNVVELKEMDTNMTVATMLLDKPLEISCHGIKYGYQESNVSVHGRAVLALSETSSLRLLGDREHVLVRLQAAPYIAVYYGGRPGRLASEIRVDNLVPATVILAKYFSRIQGLVAPAPGAATRTVTTTVTTTVTRTVTTTPAGACGGAATPPASSASRGPAASAATSAAGGAWSGSRLAAAGIVAALTAIGLLMLVAGHRRRGGRRGGAA</sequence>
<comment type="caution">
    <text evidence="3">The sequence shown here is derived from an EMBL/GenBank/DDBJ whole genome shotgun (WGS) entry which is preliminary data.</text>
</comment>
<name>A0A0V8RWQ4_PYROC</name>
<dbReference type="InterPro" id="IPR015943">
    <property type="entry name" value="WD40/YVTN_repeat-like_dom_sf"/>
</dbReference>
<dbReference type="SUPFAM" id="SSF50998">
    <property type="entry name" value="Quinoprotein alcohol dehydrogenase-like"/>
    <property type="match status" value="1"/>
</dbReference>
<accession>A0A0V8RWQ4</accession>
<evidence type="ECO:0000256" key="1">
    <source>
        <dbReference type="SAM" id="MobiDB-lite"/>
    </source>
</evidence>